<dbReference type="Proteomes" id="UP001225316">
    <property type="component" value="Unassembled WGS sequence"/>
</dbReference>
<dbReference type="Gene3D" id="3.30.70.610">
    <property type="entry name" value="D-lactate dehydrogenase, cap domain, subdomain 1"/>
    <property type="match status" value="2"/>
</dbReference>
<evidence type="ECO:0000259" key="5">
    <source>
        <dbReference type="PROSITE" id="PS51387"/>
    </source>
</evidence>
<dbReference type="NCBIfam" id="NF008387">
    <property type="entry name" value="PRK11183.1"/>
    <property type="match status" value="1"/>
</dbReference>
<dbReference type="InterPro" id="IPR016172">
    <property type="entry name" value="D-lactate_DH_C-sub1"/>
</dbReference>
<evidence type="ECO:0000313" key="6">
    <source>
        <dbReference type="EMBL" id="MDQ8207131.1"/>
    </source>
</evidence>
<accession>A0ABU1ASJ5</accession>
<dbReference type="InterPro" id="IPR012256">
    <property type="entry name" value="D_lactate_DH"/>
</dbReference>
<keyword evidence="4 6" id="KW-0560">Oxidoreductase</keyword>
<dbReference type="Gene3D" id="3.30.1370.20">
    <property type="entry name" value="D-lactate dehydrogenase, cap domain, subdomain 2"/>
    <property type="match status" value="1"/>
</dbReference>
<protein>
    <submittedName>
        <fullName evidence="6">D-lactate dehydrogenase</fullName>
        <ecNumber evidence="6">1.1.1.28</ecNumber>
    </submittedName>
</protein>
<evidence type="ECO:0000313" key="7">
    <source>
        <dbReference type="Proteomes" id="UP001225316"/>
    </source>
</evidence>
<dbReference type="PROSITE" id="PS51387">
    <property type="entry name" value="FAD_PCMH"/>
    <property type="match status" value="1"/>
</dbReference>
<sequence>MTQQTDILAQFRTILGASNLYTGEKKTAYYRSGFRSGIGGALAVAFPQTLLQQWQVLQVCVDNGCAIIMQGAKTGLTEGSCPSGDDYGRPVVIINTSRLKKLILLAGGKQALAFPGTTLHELENQLAPLQRAPHSVIGSTTIGATIVGGIANNAGGALCKRGSSYTTLSLFAQVNADGKLCLVNKLGIKGLGDTPEEIFERLESGRIDDADLEAWDAPASDREYADRIRDLETDAPNRYNADPKRLCDVSGSAGKVAAFAVRVDTYPLPKKKQVFFLGSNNPNDFSALRTHILGQFKELPEMCEYMNRDIFTVAERYGKDVFLSIKYIGTRRLPAAYALKSAVEYRLNKLSFLPKFLPDLSLYHASRLFPQHLPQRLLEYRDRFKYYLILSMSDDGIEEARRYLSEQWSQREGVDFFECTPKEQEAAMLHRFAAAGAAIRYQNVHQKQTEEVLALDVALLGNDPDWVETLPPEVSEHLDLSLDYGHFMCHVFHRDYIFKKGTDLKAMKALLLERLDAKGAKYPAEHNVGHLYQAEPQLKAFYEQLDPTNTFNPGIGKSSKRPRSIIT</sequence>
<dbReference type="GO" id="GO:0008720">
    <property type="term" value="F:D-lactate dehydrogenase (NAD+) activity"/>
    <property type="evidence" value="ECO:0007669"/>
    <property type="project" value="UniProtKB-EC"/>
</dbReference>
<dbReference type="InterPro" id="IPR016173">
    <property type="entry name" value="D-lactate_DH_C-sub2"/>
</dbReference>
<dbReference type="PANTHER" id="PTHR43716">
    <property type="entry name" value="D-2-HYDROXYGLUTARATE DEHYDROGENASE, MITOCHONDRIAL"/>
    <property type="match status" value="1"/>
</dbReference>
<dbReference type="Pfam" id="PF09330">
    <property type="entry name" value="Lact-deh-memb"/>
    <property type="match status" value="1"/>
</dbReference>
<dbReference type="EC" id="1.1.1.28" evidence="6"/>
<keyword evidence="2" id="KW-0285">Flavoprotein</keyword>
<keyword evidence="3" id="KW-0274">FAD</keyword>
<dbReference type="InterPro" id="IPR016169">
    <property type="entry name" value="FAD-bd_PCMH_sub2"/>
</dbReference>
<dbReference type="InterPro" id="IPR036318">
    <property type="entry name" value="FAD-bd_PCMH-like_sf"/>
</dbReference>
<comment type="caution">
    <text evidence="6">The sequence shown here is derived from an EMBL/GenBank/DDBJ whole genome shotgun (WGS) entry which is preliminary data.</text>
</comment>
<organism evidence="6 7">
    <name type="scientific">Thalassobacterium maritimum</name>
    <dbReference type="NCBI Taxonomy" id="3041265"/>
    <lineage>
        <taxon>Bacteria</taxon>
        <taxon>Pseudomonadati</taxon>
        <taxon>Verrucomicrobiota</taxon>
        <taxon>Opitutia</taxon>
        <taxon>Puniceicoccales</taxon>
        <taxon>Coraliomargaritaceae</taxon>
        <taxon>Thalassobacterium</taxon>
    </lineage>
</organism>
<evidence type="ECO:0000256" key="2">
    <source>
        <dbReference type="ARBA" id="ARBA00022630"/>
    </source>
</evidence>
<evidence type="ECO:0000256" key="1">
    <source>
        <dbReference type="ARBA" id="ARBA00001974"/>
    </source>
</evidence>
<dbReference type="EMBL" id="JARXHW010000010">
    <property type="protein sequence ID" value="MDQ8207131.1"/>
    <property type="molecule type" value="Genomic_DNA"/>
</dbReference>
<dbReference type="InterPro" id="IPR006094">
    <property type="entry name" value="Oxid_FAD_bind_N"/>
</dbReference>
<dbReference type="Gene3D" id="3.30.465.10">
    <property type="match status" value="1"/>
</dbReference>
<proteinExistence type="predicted"/>
<dbReference type="SUPFAM" id="SSF56176">
    <property type="entry name" value="FAD-binding/transporter-associated domain-like"/>
    <property type="match status" value="1"/>
</dbReference>
<dbReference type="PIRSF" id="PIRSF000101">
    <property type="entry name" value="D-lactate_dh"/>
    <property type="match status" value="1"/>
</dbReference>
<dbReference type="Pfam" id="PF01565">
    <property type="entry name" value="FAD_binding_4"/>
    <property type="match status" value="1"/>
</dbReference>
<dbReference type="Gene3D" id="3.30.43.10">
    <property type="entry name" value="Uridine Diphospho-n-acetylenolpyruvylglucosamine Reductase, domain 2"/>
    <property type="match status" value="1"/>
</dbReference>
<dbReference type="InterPro" id="IPR015409">
    <property type="entry name" value="Lactate_DH_C"/>
</dbReference>
<gene>
    <name evidence="6" type="primary">dld</name>
    <name evidence="6" type="ORF">QEH52_06405</name>
</gene>
<reference evidence="6 7" key="1">
    <citation type="submission" date="2023-04" db="EMBL/GenBank/DDBJ databases">
        <title>A novel bacteria isolated from coastal sediment.</title>
        <authorList>
            <person name="Liu X.-J."/>
            <person name="Du Z.-J."/>
        </authorList>
    </citation>
    <scope>NUCLEOTIDE SEQUENCE [LARGE SCALE GENOMIC DNA]</scope>
    <source>
        <strain evidence="6 7">SDUM461003</strain>
    </source>
</reference>
<evidence type="ECO:0000256" key="3">
    <source>
        <dbReference type="ARBA" id="ARBA00022827"/>
    </source>
</evidence>
<comment type="cofactor">
    <cofactor evidence="1">
        <name>FAD</name>
        <dbReference type="ChEBI" id="CHEBI:57692"/>
    </cofactor>
</comment>
<keyword evidence="7" id="KW-1185">Reference proteome</keyword>
<dbReference type="InterPro" id="IPR051264">
    <property type="entry name" value="FAD-oxidored/transferase_4"/>
</dbReference>
<dbReference type="RefSeq" id="WP_308949268.1">
    <property type="nucleotide sequence ID" value="NZ_JARXHW010000010.1"/>
</dbReference>
<dbReference type="InterPro" id="IPR016167">
    <property type="entry name" value="FAD-bd_PCMH_sub1"/>
</dbReference>
<dbReference type="SUPFAM" id="SSF55103">
    <property type="entry name" value="FAD-linked oxidases, C-terminal domain"/>
    <property type="match status" value="1"/>
</dbReference>
<dbReference type="InterPro" id="IPR016166">
    <property type="entry name" value="FAD-bd_PCMH"/>
</dbReference>
<name>A0ABU1ASJ5_9BACT</name>
<evidence type="ECO:0000256" key="4">
    <source>
        <dbReference type="ARBA" id="ARBA00023002"/>
    </source>
</evidence>
<dbReference type="InterPro" id="IPR016164">
    <property type="entry name" value="FAD-linked_Oxase-like_C"/>
</dbReference>
<feature type="domain" description="FAD-binding PCMH-type" evidence="5">
    <location>
        <begin position="37"/>
        <end position="212"/>
    </location>
</feature>
<dbReference type="PANTHER" id="PTHR43716:SF1">
    <property type="entry name" value="D-2-HYDROXYGLUTARATE DEHYDROGENASE, MITOCHONDRIAL"/>
    <property type="match status" value="1"/>
</dbReference>